<gene>
    <name evidence="2" type="ORF">U0R11_08690</name>
</gene>
<keyword evidence="3" id="KW-1185">Reference proteome</keyword>
<sequence length="169" mass="20460">MTDSREDIPKWTWYNGQFLFQFDEQLKQNPNMTIYDFFQEFLTNQKLQSLNIYHTKNQGTVILLLYGLLVIPKEIWEETNTNFKFESRDKFTFNHPTDKNLDTITFLRLLRNSLSHANFAIDIENKRLKFWNDYKGIKNFEVEIRYDDIGVFLSEVGKYYINEVMNKRI</sequence>
<name>A0ABW8RUP4_9BACT</name>
<protein>
    <submittedName>
        <fullName evidence="2">HEPN family nuclease</fullName>
    </submittedName>
</protein>
<dbReference type="EMBL" id="JBEWZH010000005">
    <property type="protein sequence ID" value="MFL0162463.1"/>
    <property type="molecule type" value="Genomic_DNA"/>
</dbReference>
<dbReference type="InterPro" id="IPR041318">
    <property type="entry name" value="pEK499_p136"/>
</dbReference>
<evidence type="ECO:0000259" key="1">
    <source>
        <dbReference type="Pfam" id="PF18736"/>
    </source>
</evidence>
<dbReference type="Proteomes" id="UP001623558">
    <property type="component" value="Unassembled WGS sequence"/>
</dbReference>
<evidence type="ECO:0000313" key="2">
    <source>
        <dbReference type="EMBL" id="MFL0162463.1"/>
    </source>
</evidence>
<comment type="caution">
    <text evidence="2">The sequence shown here is derived from an EMBL/GenBank/DDBJ whole genome shotgun (WGS) entry which is preliminary data.</text>
</comment>
<proteinExistence type="predicted"/>
<dbReference type="RefSeq" id="WP_406751313.1">
    <property type="nucleotide sequence ID" value="NZ_JBEWZH010000005.1"/>
</dbReference>
<accession>A0ABW8RUP4</accession>
<feature type="domain" description="pEK499-p136 HEPN" evidence="1">
    <location>
        <begin position="64"/>
        <end position="165"/>
    </location>
</feature>
<organism evidence="2 3">
    <name type="scientific">Aquirufa salirivi</name>
    <dbReference type="NCBI Taxonomy" id="3104729"/>
    <lineage>
        <taxon>Bacteria</taxon>
        <taxon>Pseudomonadati</taxon>
        <taxon>Bacteroidota</taxon>
        <taxon>Cytophagia</taxon>
        <taxon>Cytophagales</taxon>
        <taxon>Flectobacillaceae</taxon>
        <taxon>Aquirufa</taxon>
    </lineage>
</organism>
<reference evidence="2 3" key="1">
    <citation type="submission" date="2024-07" db="EMBL/GenBank/DDBJ databases">
        <authorList>
            <person name="Pitt A."/>
            <person name="Hahn M.W."/>
        </authorList>
    </citation>
    <scope>NUCLEOTIDE SEQUENCE [LARGE SCALE GENOMIC DNA]</scope>
    <source>
        <strain evidence="2 3">1-SAACH-A3</strain>
    </source>
</reference>
<dbReference type="Pfam" id="PF18736">
    <property type="entry name" value="pEK499_p136"/>
    <property type="match status" value="1"/>
</dbReference>
<evidence type="ECO:0000313" key="3">
    <source>
        <dbReference type="Proteomes" id="UP001623558"/>
    </source>
</evidence>